<dbReference type="InterPro" id="IPR029044">
    <property type="entry name" value="Nucleotide-diphossugar_trans"/>
</dbReference>
<feature type="domain" description="DEK-C" evidence="14">
    <location>
        <begin position="1268"/>
        <end position="1324"/>
    </location>
</feature>
<feature type="region of interest" description="Disordered" evidence="11">
    <location>
        <begin position="1"/>
        <end position="135"/>
    </location>
</feature>
<dbReference type="SUPFAM" id="SSF55856">
    <property type="entry name" value="Cytochrome b5-like heme/steroid binding domain"/>
    <property type="match status" value="1"/>
</dbReference>
<feature type="compositionally biased region" description="Basic and acidic residues" evidence="11">
    <location>
        <begin position="1"/>
        <end position="10"/>
    </location>
</feature>
<dbReference type="SUPFAM" id="SSF53448">
    <property type="entry name" value="Nucleotide-diphospho-sugar transferases"/>
    <property type="match status" value="1"/>
</dbReference>
<gene>
    <name evidence="15" type="ORF">L201_005179</name>
</gene>
<dbReference type="Proteomes" id="UP001355207">
    <property type="component" value="Chromosome 6"/>
</dbReference>
<dbReference type="Gene3D" id="3.90.550.10">
    <property type="entry name" value="Spore Coat Polysaccharide Biosynthesis Protein SpsA, Chain A"/>
    <property type="match status" value="1"/>
</dbReference>
<evidence type="ECO:0000256" key="9">
    <source>
        <dbReference type="ARBA" id="ARBA00023180"/>
    </source>
</evidence>
<reference evidence="15 16" key="1">
    <citation type="submission" date="2024-01" db="EMBL/GenBank/DDBJ databases">
        <title>Comparative genomics of Cryptococcus and Kwoniella reveals pathogenesis evolution and contrasting modes of karyotype evolution via chromosome fusion or intercentromeric recombination.</title>
        <authorList>
            <person name="Coelho M.A."/>
            <person name="David-Palma M."/>
            <person name="Shea T."/>
            <person name="Bowers K."/>
            <person name="McGinley-Smith S."/>
            <person name="Mohammad A.W."/>
            <person name="Gnirke A."/>
            <person name="Yurkov A.M."/>
            <person name="Nowrousian M."/>
            <person name="Sun S."/>
            <person name="Cuomo C.A."/>
            <person name="Heitman J."/>
        </authorList>
    </citation>
    <scope>NUCLEOTIDE SEQUENCE [LARGE SCALE GENOMIC DNA]</scope>
    <source>
        <strain evidence="15 16">CBS 6074</strain>
    </source>
</reference>
<dbReference type="InterPro" id="IPR004835">
    <property type="entry name" value="Chitin_synth"/>
</dbReference>
<feature type="transmembrane region" description="Helical" evidence="12">
    <location>
        <begin position="505"/>
        <end position="526"/>
    </location>
</feature>
<dbReference type="SUPFAM" id="SSF81995">
    <property type="entry name" value="beta-sandwich domain of Sec23/24"/>
    <property type="match status" value="1"/>
</dbReference>
<comment type="catalytic activity">
    <reaction evidence="10">
        <text>[(1-&gt;4)-N-acetyl-beta-D-glucosaminyl](n) + UDP-N-acetyl-alpha-D-glucosamine = [(1-&gt;4)-N-acetyl-beta-D-glucosaminyl](n+1) + UDP + H(+)</text>
        <dbReference type="Rhea" id="RHEA:16637"/>
        <dbReference type="Rhea" id="RHEA-COMP:9593"/>
        <dbReference type="Rhea" id="RHEA-COMP:9595"/>
        <dbReference type="ChEBI" id="CHEBI:15378"/>
        <dbReference type="ChEBI" id="CHEBI:17029"/>
        <dbReference type="ChEBI" id="CHEBI:57705"/>
        <dbReference type="ChEBI" id="CHEBI:58223"/>
        <dbReference type="EC" id="2.4.1.16"/>
    </reaction>
</comment>
<evidence type="ECO:0000256" key="10">
    <source>
        <dbReference type="ARBA" id="ARBA00048014"/>
    </source>
</evidence>
<sequence>MSHRQNDSGDYRTSPPNHRYSHLEENRSSPAQYNVAGDNGGIDDESSKPLRQTTSPHYSPSPYSNQPLQHQNQNQQNYQDYHNGNNQMNYSNQPYPNSPGNYPQQLPHLNHSYPQGAPPPPGHNVGYEDSPDPNASTVWSAYDKVEPDHDQYSTPYDKLDSKANLQEADPEQDGMIIKEKKRKVQQTEVIATTRARRWWIRITWSLTWWVPSFLLIKLGGLKRQDVRMAWREKLAIFMMIMLSCGIVLFYIIVFGRLLCPDSDKAWNTSELATHQGEDDYMAAIAGKVYDFTKFYKGQHSDFSSYTTSADVMLEFAGQDLTNYFPPPMTVACPNLVTNEDLALMRANFTPIVAYAVHTSGKQQSITGTKLDDKNWYNDRLQPDLEQYYKGSLVYTKGTVESGANSDSKQWAIYKKKVYDLSDYLYTAQFYSSSSGTDLPNYEFLNEDISGLFQSSAGQDITQAMDDVLKKMSTDDVNNNMNCLNNAFYVGQLDFRKEAKCLVQNYLLLAFSIIIMATIGAKFLAALQLGSKRQPELLDKFVICQVPCYTEGEESLKKTIDSLAALKYDDKRKLIFIICDGNIIGSGNNRTTPRIVLDLLGVDPKLDPEPLLFKSIGEGSKQLNYGKIYSGLYEFEGHVVPYVVVVKVGKPSETSKPGNRGKRDSQVLLMQYLNRVHFEAPMSPLELEIYHQMRNVIGIDPAFYEYIFQVDADTTVTPDSLNRLIACTTDDQKIIGICGETKVANEKESLTTMIQVYEYYISHHMTKAFESLFGSVTCLPGCFSVYRIRTADKGRPVIISSLVIDEYAEPNVDTLHKKNLFSLGEDRYLTTLMMKHFPTFKMKFSPDAVAHTVAPSKWNVLLSQRRRWINSTIHNLAELLFLPEMCGFCLFSMRWVVFLDLLGTVILPATFVYLVYLIVIVSTGKAAVPVISLALIAAVYGLQALIFIIKREFMLVGWMVVYILALPVYSVFLPLYSFWSMDDFSWGNTRKVVGEGNQKTVVYEDDEPFNEGMIPYRTFKEYEANAWETASLHSEKTTQTSVSRNLHPYPISNRAPSFHSSVSELPPGADYWRDSSPLGPQHSSRNLRHADSNPSLSAGLNPRDRVQSMAGMSMWGTGSNYDGGQGGMMNPMYTGGGNSFMDNGSMRGSGFYPPPKPQHFGSPMMNPMMMNPMGMGMNPMMGGGMPGHMSPMGMLSPMPTGGQQSQQGGMMGMGAPRNTVMSGLGGMGNNQNNQSRLSSFSLATTANPLGGGEKDKLAGLTPDERSPEEIDDQDILDKLKAWLSKQDLMNVTKRQTREAVYTLFPNANLQSRAGWLNENIDKILSES</sequence>
<dbReference type="PROSITE" id="PS51998">
    <property type="entry name" value="DEK_C"/>
    <property type="match status" value="1"/>
</dbReference>
<evidence type="ECO:0000256" key="6">
    <source>
        <dbReference type="ARBA" id="ARBA00022692"/>
    </source>
</evidence>
<dbReference type="InterPro" id="IPR014876">
    <property type="entry name" value="DEK_C"/>
</dbReference>
<evidence type="ECO:0000256" key="3">
    <source>
        <dbReference type="ARBA" id="ARBA00022475"/>
    </source>
</evidence>
<evidence type="ECO:0000256" key="7">
    <source>
        <dbReference type="ARBA" id="ARBA00022989"/>
    </source>
</evidence>
<feature type="domain" description="Cytochrome b5 heme-binding" evidence="13">
    <location>
        <begin position="263"/>
        <end position="324"/>
    </location>
</feature>
<feature type="compositionally biased region" description="Basic and acidic residues" evidence="11">
    <location>
        <begin position="1251"/>
        <end position="1267"/>
    </location>
</feature>
<keyword evidence="9" id="KW-0325">Glycoprotein</keyword>
<feature type="transmembrane region" description="Helical" evidence="12">
    <location>
        <begin position="236"/>
        <end position="258"/>
    </location>
</feature>
<dbReference type="GO" id="GO:0006031">
    <property type="term" value="P:chitin biosynthetic process"/>
    <property type="evidence" value="ECO:0007669"/>
    <property type="project" value="TreeGrafter"/>
</dbReference>
<feature type="transmembrane region" description="Helical" evidence="12">
    <location>
        <begin position="925"/>
        <end position="947"/>
    </location>
</feature>
<name>A0AAX4JYF6_9TREE</name>
<dbReference type="EC" id="2.4.1.16" evidence="2"/>
<feature type="transmembrane region" description="Helical" evidence="12">
    <location>
        <begin position="894"/>
        <end position="919"/>
    </location>
</feature>
<evidence type="ECO:0000256" key="1">
    <source>
        <dbReference type="ARBA" id="ARBA00004651"/>
    </source>
</evidence>
<feature type="compositionally biased region" description="Polar residues" evidence="11">
    <location>
        <begin position="88"/>
        <end position="104"/>
    </location>
</feature>
<dbReference type="GeneID" id="91095849"/>
<dbReference type="GO" id="GO:0004100">
    <property type="term" value="F:chitin synthase activity"/>
    <property type="evidence" value="ECO:0007669"/>
    <property type="project" value="UniProtKB-EC"/>
</dbReference>
<keyword evidence="4" id="KW-0328">Glycosyltransferase</keyword>
<keyword evidence="6 12" id="KW-0812">Transmembrane</keyword>
<feature type="region of interest" description="Disordered" evidence="11">
    <location>
        <begin position="1243"/>
        <end position="1268"/>
    </location>
</feature>
<evidence type="ECO:0000256" key="8">
    <source>
        <dbReference type="ARBA" id="ARBA00023136"/>
    </source>
</evidence>
<dbReference type="Gene3D" id="3.10.120.10">
    <property type="entry name" value="Cytochrome b5-like heme/steroid binding domain"/>
    <property type="match status" value="2"/>
</dbReference>
<feature type="transmembrane region" description="Helical" evidence="12">
    <location>
        <begin position="954"/>
        <end position="978"/>
    </location>
</feature>
<comment type="subcellular location">
    <subcellularLocation>
        <location evidence="1">Cell membrane</location>
        <topology evidence="1">Multi-pass membrane protein</topology>
    </subcellularLocation>
</comment>
<evidence type="ECO:0000259" key="14">
    <source>
        <dbReference type="PROSITE" id="PS51998"/>
    </source>
</evidence>
<dbReference type="SUPFAM" id="SSF109715">
    <property type="entry name" value="DEK C-terminal domain"/>
    <property type="match status" value="1"/>
</dbReference>
<dbReference type="EMBL" id="CP144103">
    <property type="protein sequence ID" value="WWC90246.1"/>
    <property type="molecule type" value="Genomic_DNA"/>
</dbReference>
<dbReference type="InterPro" id="IPR036400">
    <property type="entry name" value="Cyt_B5-like_heme/steroid_sf"/>
</dbReference>
<evidence type="ECO:0000313" key="16">
    <source>
        <dbReference type="Proteomes" id="UP001355207"/>
    </source>
</evidence>
<evidence type="ECO:0000256" key="12">
    <source>
        <dbReference type="SAM" id="Phobius"/>
    </source>
</evidence>
<evidence type="ECO:0000313" key="15">
    <source>
        <dbReference type="EMBL" id="WWC90246.1"/>
    </source>
</evidence>
<keyword evidence="7 12" id="KW-1133">Transmembrane helix</keyword>
<dbReference type="Pfam" id="PF03142">
    <property type="entry name" value="Chitin_synth_2"/>
    <property type="match status" value="1"/>
</dbReference>
<dbReference type="InterPro" id="IPR001199">
    <property type="entry name" value="Cyt_B5-like_heme/steroid-bd"/>
</dbReference>
<evidence type="ECO:0000256" key="2">
    <source>
        <dbReference type="ARBA" id="ARBA00012543"/>
    </source>
</evidence>
<dbReference type="Gene3D" id="1.10.10.60">
    <property type="entry name" value="Homeodomain-like"/>
    <property type="match status" value="1"/>
</dbReference>
<dbReference type="GO" id="GO:0031505">
    <property type="term" value="P:fungal-type cell wall organization"/>
    <property type="evidence" value="ECO:0007669"/>
    <property type="project" value="TreeGrafter"/>
</dbReference>
<keyword evidence="8 12" id="KW-0472">Membrane</keyword>
<accession>A0AAX4JYF6</accession>
<feature type="region of interest" description="Disordered" evidence="11">
    <location>
        <begin position="1068"/>
        <end position="1101"/>
    </location>
</feature>
<dbReference type="GO" id="GO:0030428">
    <property type="term" value="C:cell septum"/>
    <property type="evidence" value="ECO:0007669"/>
    <property type="project" value="TreeGrafter"/>
</dbReference>
<feature type="transmembrane region" description="Helical" evidence="12">
    <location>
        <begin position="198"/>
        <end position="216"/>
    </location>
</feature>
<dbReference type="GO" id="GO:0005886">
    <property type="term" value="C:plasma membrane"/>
    <property type="evidence" value="ECO:0007669"/>
    <property type="project" value="UniProtKB-SubCell"/>
</dbReference>
<keyword evidence="5" id="KW-0808">Transferase</keyword>
<evidence type="ECO:0000256" key="11">
    <source>
        <dbReference type="SAM" id="MobiDB-lite"/>
    </source>
</evidence>
<dbReference type="RefSeq" id="XP_066077009.1">
    <property type="nucleotide sequence ID" value="XM_066220912.1"/>
</dbReference>
<dbReference type="FunFam" id="3.10.120.10:FF:000014">
    <property type="entry name" value="Chitin synthase 6"/>
    <property type="match status" value="1"/>
</dbReference>
<keyword evidence="3" id="KW-1003">Cell membrane</keyword>
<keyword evidence="16" id="KW-1185">Reference proteome</keyword>
<dbReference type="SMART" id="SM01117">
    <property type="entry name" value="Cyt-b5"/>
    <property type="match status" value="2"/>
</dbReference>
<feature type="compositionally biased region" description="Low complexity" evidence="11">
    <location>
        <begin position="52"/>
        <end position="87"/>
    </location>
</feature>
<dbReference type="PANTHER" id="PTHR22914">
    <property type="entry name" value="CHITIN SYNTHASE"/>
    <property type="match status" value="1"/>
</dbReference>
<proteinExistence type="predicted"/>
<dbReference type="Pfam" id="PF00173">
    <property type="entry name" value="Cyt-b5"/>
    <property type="match status" value="1"/>
</dbReference>
<protein>
    <recommendedName>
        <fullName evidence="2">chitin synthase</fullName>
        <ecNumber evidence="2">2.4.1.16</ecNumber>
    </recommendedName>
</protein>
<evidence type="ECO:0000259" key="13">
    <source>
        <dbReference type="PROSITE" id="PS50255"/>
    </source>
</evidence>
<organism evidence="15 16">
    <name type="scientific">Kwoniella dendrophila CBS 6074</name>
    <dbReference type="NCBI Taxonomy" id="1295534"/>
    <lineage>
        <taxon>Eukaryota</taxon>
        <taxon>Fungi</taxon>
        <taxon>Dikarya</taxon>
        <taxon>Basidiomycota</taxon>
        <taxon>Agaricomycotina</taxon>
        <taxon>Tremellomycetes</taxon>
        <taxon>Tremellales</taxon>
        <taxon>Cryptococcaceae</taxon>
        <taxon>Kwoniella</taxon>
    </lineage>
</organism>
<dbReference type="Pfam" id="PF08766">
    <property type="entry name" value="DEK_C"/>
    <property type="match status" value="1"/>
</dbReference>
<dbReference type="PANTHER" id="PTHR22914:SF13">
    <property type="entry name" value="CHITIN SYNTHASE"/>
    <property type="match status" value="1"/>
</dbReference>
<dbReference type="PROSITE" id="PS50255">
    <property type="entry name" value="CYTOCHROME_B5_2"/>
    <property type="match status" value="1"/>
</dbReference>
<evidence type="ECO:0000256" key="4">
    <source>
        <dbReference type="ARBA" id="ARBA00022676"/>
    </source>
</evidence>
<evidence type="ECO:0000256" key="5">
    <source>
        <dbReference type="ARBA" id="ARBA00022679"/>
    </source>
</evidence>